<feature type="compositionally biased region" description="Pro residues" evidence="1">
    <location>
        <begin position="174"/>
        <end position="184"/>
    </location>
</feature>
<feature type="compositionally biased region" description="Low complexity" evidence="1">
    <location>
        <begin position="185"/>
        <end position="202"/>
    </location>
</feature>
<keyword evidence="3" id="KW-1185">Reference proteome</keyword>
<reference evidence="2 3" key="1">
    <citation type="submission" date="2024-01" db="EMBL/GenBank/DDBJ databases">
        <title>Genome assemblies of Stephania.</title>
        <authorList>
            <person name="Yang L."/>
        </authorList>
    </citation>
    <scope>NUCLEOTIDE SEQUENCE [LARGE SCALE GENOMIC DNA]</scope>
    <source>
        <strain evidence="2">JXDWG</strain>
        <tissue evidence="2">Leaf</tissue>
    </source>
</reference>
<feature type="region of interest" description="Disordered" evidence="1">
    <location>
        <begin position="167"/>
        <end position="210"/>
    </location>
</feature>
<protein>
    <submittedName>
        <fullName evidence="2">Uncharacterized protein</fullName>
    </submittedName>
</protein>
<dbReference type="AlphaFoldDB" id="A0AAP0E206"/>
<dbReference type="Proteomes" id="UP001419268">
    <property type="component" value="Unassembled WGS sequence"/>
</dbReference>
<evidence type="ECO:0000313" key="3">
    <source>
        <dbReference type="Proteomes" id="UP001419268"/>
    </source>
</evidence>
<name>A0AAP0E206_9MAGN</name>
<dbReference type="InterPro" id="IPR004252">
    <property type="entry name" value="Probable_transposase_24"/>
</dbReference>
<accession>A0AAP0E206</accession>
<evidence type="ECO:0000256" key="1">
    <source>
        <dbReference type="SAM" id="MobiDB-lite"/>
    </source>
</evidence>
<dbReference type="Pfam" id="PF03004">
    <property type="entry name" value="Transposase_24"/>
    <property type="match status" value="1"/>
</dbReference>
<gene>
    <name evidence="2" type="ORF">Scep_029803</name>
</gene>
<dbReference type="EMBL" id="JBBNAG010000013">
    <property type="protein sequence ID" value="KAK9083332.1"/>
    <property type="molecule type" value="Genomic_DNA"/>
</dbReference>
<comment type="caution">
    <text evidence="2">The sequence shown here is derived from an EMBL/GenBank/DDBJ whole genome shotgun (WGS) entry which is preliminary data.</text>
</comment>
<proteinExistence type="predicted"/>
<organism evidence="2 3">
    <name type="scientific">Stephania cephalantha</name>
    <dbReference type="NCBI Taxonomy" id="152367"/>
    <lineage>
        <taxon>Eukaryota</taxon>
        <taxon>Viridiplantae</taxon>
        <taxon>Streptophyta</taxon>
        <taxon>Embryophyta</taxon>
        <taxon>Tracheophyta</taxon>
        <taxon>Spermatophyta</taxon>
        <taxon>Magnoliopsida</taxon>
        <taxon>Ranunculales</taxon>
        <taxon>Menispermaceae</taxon>
        <taxon>Menispermoideae</taxon>
        <taxon>Cissampelideae</taxon>
        <taxon>Stephania</taxon>
    </lineage>
</organism>
<sequence>MKASLRTYEALIKLGHMKHPDQPFFFIADKVEDILQPKVTNTSETPPTVNDLYLHLHTVNHDGVTFIDTRSERFYAKLQMRRFELTQATPDQLVDDEAMYLNVAGECPKGRVYGLGSLGRKKRRYADPGASTSQMPEMVTRAEFDIVAEQLRKVMAFMHQQFGMTMEGAGLSQPQPPPPPPPPHDQQQPPQIDPADPQQQQDNVEREMQDWLTRDEHLVILRIGSDNPESISAYISL</sequence>
<evidence type="ECO:0000313" key="2">
    <source>
        <dbReference type="EMBL" id="KAK9083332.1"/>
    </source>
</evidence>